<keyword evidence="1" id="KW-1133">Transmembrane helix</keyword>
<keyword evidence="1" id="KW-0812">Transmembrane</keyword>
<keyword evidence="1" id="KW-0472">Membrane</keyword>
<evidence type="ECO:0000313" key="2">
    <source>
        <dbReference type="EMBL" id="MBK9795603.1"/>
    </source>
</evidence>
<comment type="caution">
    <text evidence="2">The sequence shown here is derived from an EMBL/GenBank/DDBJ whole genome shotgun (WGS) entry which is preliminary data.</text>
</comment>
<sequence length="248" mass="27908">MSDAVPARSPRRPFPFRFFFWSTLVVGVGAGSVYLADRMVLAPKRRLEAKVAMLETESLRLKTYLKLLEYTERRAQLEVLSQTRDAAGDMLNKLRFTELDPQGGVVGSQRVFELKGEEVYVDTLVIKFEDHFVEAGDPLRGKALLLFRRIFTNRVKPDEGYYLDRNGAPPERYASGANPNAFEKDLWAKFWEVANSAPQAKRTGVKAMHGQAVYGRLLPNKVYTLLMRSTGELILPGPTEPMGPATIP</sequence>
<protein>
    <submittedName>
        <fullName evidence="2">Uncharacterized protein</fullName>
    </submittedName>
</protein>
<dbReference type="EMBL" id="JADKIO010000005">
    <property type="protein sequence ID" value="MBK9795603.1"/>
    <property type="molecule type" value="Genomic_DNA"/>
</dbReference>
<dbReference type="AlphaFoldDB" id="A0A9D7XHE6"/>
<feature type="transmembrane region" description="Helical" evidence="1">
    <location>
        <begin position="18"/>
        <end position="36"/>
    </location>
</feature>
<name>A0A9D7XHE6_9BACT</name>
<organism evidence="2 3">
    <name type="scientific">Candidatus Geothrix skivensis</name>
    <dbReference type="NCBI Taxonomy" id="2954439"/>
    <lineage>
        <taxon>Bacteria</taxon>
        <taxon>Pseudomonadati</taxon>
        <taxon>Acidobacteriota</taxon>
        <taxon>Holophagae</taxon>
        <taxon>Holophagales</taxon>
        <taxon>Holophagaceae</taxon>
        <taxon>Geothrix</taxon>
    </lineage>
</organism>
<dbReference type="Proteomes" id="UP000886657">
    <property type="component" value="Unassembled WGS sequence"/>
</dbReference>
<proteinExistence type="predicted"/>
<evidence type="ECO:0000256" key="1">
    <source>
        <dbReference type="SAM" id="Phobius"/>
    </source>
</evidence>
<accession>A0A9D7XHE6</accession>
<reference evidence="2" key="1">
    <citation type="submission" date="2020-10" db="EMBL/GenBank/DDBJ databases">
        <title>Connecting structure to function with the recovery of over 1000 high-quality activated sludge metagenome-assembled genomes encoding full-length rRNA genes using long-read sequencing.</title>
        <authorList>
            <person name="Singleton C.M."/>
            <person name="Petriglieri F."/>
            <person name="Kristensen J.M."/>
            <person name="Kirkegaard R.H."/>
            <person name="Michaelsen T.Y."/>
            <person name="Andersen M.H."/>
            <person name="Karst S.M."/>
            <person name="Dueholm M.S."/>
            <person name="Nielsen P.H."/>
            <person name="Albertsen M."/>
        </authorList>
    </citation>
    <scope>NUCLEOTIDE SEQUENCE</scope>
    <source>
        <strain evidence="2">Skiv_18-Q3-R9-52_MAXAC.067</strain>
    </source>
</reference>
<evidence type="ECO:0000313" key="3">
    <source>
        <dbReference type="Proteomes" id="UP000886657"/>
    </source>
</evidence>
<gene>
    <name evidence="2" type="ORF">IPP58_03770</name>
</gene>